<dbReference type="RefSeq" id="WP_216031764.1">
    <property type="nucleotide sequence ID" value="NZ_JAHKNG010000003.1"/>
</dbReference>
<sequence>MKHYDVIVIGGGHAGIEAAAAAARMGVSTALVTMRPEDLGTLSCNPAIGGLGKGHLVREIDAMDGVMGRLADQAGIQFRLLNRRKGPAVQGPRGQMDRALYRAAAFDRLSSQPNLTLVYGEVSALTGEGRWIDGIVLADGTSFSAGAVVLTTGTFLNGVIHIGDTRREAGRWGDRASNGLADSLRRLDLPLGRLKTGTPPRLDGRSIDWSRLEMQPGDDAPVMFSYLSTAPTVAQIACGITHTNEATHRIIRENLSRSAMYGGQISGRGPRYCPSIEDKVVRFADKSSHQIFLEPEGLDDHTVYPNGISTSLPADIQQDYVRSIGGLEEAIITQPGYAVEYDYVDPRALDNSLRLRDAQGLYLAGQINGTTGYEEAGAQGLVAGLNAALAAQGRDQITFSRTDSYIGVMIDDLTTRGVSEPYRMFTSRAEFRLTLRADNADQRLTPLALRLGCAGDERRQHFARRQDRYMAARKMTESLRFSPTELQRAGIHTRLDGQQRSIFTLLGGTDICADRLAGLVPDLLDLRPETLQQLRNDALYHQYADRQARDAEILRADEAIDLPQDLDYARISGLSAELRAKLTAARPATLAAAAKIEGMTPAALTLLVAMARAGRRSRA</sequence>
<evidence type="ECO:0000313" key="10">
    <source>
        <dbReference type="Proteomes" id="UP001166191"/>
    </source>
</evidence>
<evidence type="ECO:0000313" key="9">
    <source>
        <dbReference type="EMBL" id="MBU3029068.1"/>
    </source>
</evidence>
<feature type="binding site" evidence="7">
    <location>
        <position position="366"/>
    </location>
    <ligand>
        <name>FAD</name>
        <dbReference type="ChEBI" id="CHEBI:57692"/>
    </ligand>
</feature>
<proteinExistence type="inferred from homology"/>
<dbReference type="SMART" id="SM01228">
    <property type="entry name" value="GIDA_assoc_3"/>
    <property type="match status" value="1"/>
</dbReference>
<dbReference type="EMBL" id="JAHKNG010000003">
    <property type="protein sequence ID" value="MBU3029068.1"/>
    <property type="molecule type" value="Genomic_DNA"/>
</dbReference>
<comment type="function">
    <text evidence="2 7">NAD-binding protein involved in the addition of a carboxymethylaminomethyl (cmnm) group at the wobble position (U34) of certain tRNAs, forming tRNA-cmnm(5)s(2)U34.</text>
</comment>
<organism evidence="9 10">
    <name type="scientific">Paracoccus marinaquae</name>
    <dbReference type="NCBI Taxonomy" id="2841926"/>
    <lineage>
        <taxon>Bacteria</taxon>
        <taxon>Pseudomonadati</taxon>
        <taxon>Pseudomonadota</taxon>
        <taxon>Alphaproteobacteria</taxon>
        <taxon>Rhodobacterales</taxon>
        <taxon>Paracoccaceae</taxon>
        <taxon>Paracoccus</taxon>
    </lineage>
</organism>
<name>A0ABS6AEP6_9RHOB</name>
<dbReference type="PROSITE" id="PS01280">
    <property type="entry name" value="GIDA_1"/>
    <property type="match status" value="1"/>
</dbReference>
<dbReference type="InterPro" id="IPR049312">
    <property type="entry name" value="GIDA_C_N"/>
</dbReference>
<feature type="binding site" evidence="7">
    <location>
        <position position="177"/>
    </location>
    <ligand>
        <name>FAD</name>
        <dbReference type="ChEBI" id="CHEBI:57692"/>
    </ligand>
</feature>
<keyword evidence="10" id="KW-1185">Reference proteome</keyword>
<evidence type="ECO:0000256" key="5">
    <source>
        <dbReference type="ARBA" id="ARBA00025948"/>
    </source>
</evidence>
<keyword evidence="7" id="KW-0819">tRNA processing</keyword>
<protein>
    <recommendedName>
        <fullName evidence="4 7">tRNA uridine 5-carboxymethylaminomethyl modification enzyme MnmG</fullName>
    </recommendedName>
    <alternativeName>
        <fullName evidence="6 7">Glucose-inhibited division protein A</fullName>
    </alternativeName>
</protein>
<gene>
    <name evidence="7 9" type="primary">mnmG</name>
    <name evidence="7" type="synonym">gidA</name>
    <name evidence="9" type="ORF">KNW02_02910</name>
</gene>
<comment type="subcellular location">
    <subcellularLocation>
        <location evidence="7">Cytoplasm</location>
    </subcellularLocation>
</comment>
<evidence type="ECO:0000256" key="7">
    <source>
        <dbReference type="HAMAP-Rule" id="MF_00129"/>
    </source>
</evidence>
<keyword evidence="7" id="KW-0285">Flavoprotein</keyword>
<dbReference type="Pfam" id="PF13932">
    <property type="entry name" value="SAM_GIDA_C"/>
    <property type="match status" value="1"/>
</dbReference>
<comment type="caution">
    <text evidence="9">The sequence shown here is derived from an EMBL/GenBank/DDBJ whole genome shotgun (WGS) entry which is preliminary data.</text>
</comment>
<evidence type="ECO:0000256" key="1">
    <source>
        <dbReference type="ARBA" id="ARBA00001974"/>
    </source>
</evidence>
<comment type="cofactor">
    <cofactor evidence="1 7">
        <name>FAD</name>
        <dbReference type="ChEBI" id="CHEBI:57692"/>
    </cofactor>
</comment>
<feature type="binding site" evidence="7">
    <location>
        <begin position="269"/>
        <end position="283"/>
    </location>
    <ligand>
        <name>NAD(+)</name>
        <dbReference type="ChEBI" id="CHEBI:57540"/>
    </ligand>
</feature>
<dbReference type="Proteomes" id="UP001166191">
    <property type="component" value="Unassembled WGS sequence"/>
</dbReference>
<feature type="domain" description="tRNA uridine 5-carboxymethylaminomethyl modification enzyme C-terminal subdomain" evidence="8">
    <location>
        <begin position="538"/>
        <end position="609"/>
    </location>
</feature>
<keyword evidence="7" id="KW-0274">FAD</keyword>
<comment type="similarity">
    <text evidence="3 7">Belongs to the MnmG family.</text>
</comment>
<dbReference type="PANTHER" id="PTHR11806:SF0">
    <property type="entry name" value="PROTEIN MTO1 HOMOLOG, MITOCHONDRIAL"/>
    <property type="match status" value="1"/>
</dbReference>
<dbReference type="PROSITE" id="PS01281">
    <property type="entry name" value="GIDA_2"/>
    <property type="match status" value="1"/>
</dbReference>
<evidence type="ECO:0000256" key="6">
    <source>
        <dbReference type="ARBA" id="ARBA00031800"/>
    </source>
</evidence>
<dbReference type="InterPro" id="IPR004416">
    <property type="entry name" value="MnmG"/>
</dbReference>
<dbReference type="InterPro" id="IPR020595">
    <property type="entry name" value="MnmG-rel_CS"/>
</dbReference>
<dbReference type="Pfam" id="PF21680">
    <property type="entry name" value="GIDA_C_1st"/>
    <property type="match status" value="1"/>
</dbReference>
<reference evidence="9" key="1">
    <citation type="submission" date="2021-06" db="EMBL/GenBank/DDBJ databases">
        <title>Paracoccus bacterium XHP0099 sp. nov., isolated from the surface waters of the Yellow Sea.</title>
        <authorList>
            <person name="Xue H."/>
            <person name="Zhang D."/>
        </authorList>
    </citation>
    <scope>NUCLEOTIDE SEQUENCE</scope>
    <source>
        <strain evidence="9">XHP0099</strain>
    </source>
</reference>
<keyword evidence="7" id="KW-0963">Cytoplasm</keyword>
<dbReference type="HAMAP" id="MF_00129">
    <property type="entry name" value="MnmG_GidA"/>
    <property type="match status" value="1"/>
</dbReference>
<evidence type="ECO:0000256" key="4">
    <source>
        <dbReference type="ARBA" id="ARBA00020461"/>
    </source>
</evidence>
<feature type="binding site" evidence="7">
    <location>
        <position position="122"/>
    </location>
    <ligand>
        <name>FAD</name>
        <dbReference type="ChEBI" id="CHEBI:57692"/>
    </ligand>
</feature>
<comment type="subunit">
    <text evidence="5 7">Homodimer. Heterotetramer of two MnmE and two MnmG subunits.</text>
</comment>
<dbReference type="NCBIfam" id="TIGR00136">
    <property type="entry name" value="mnmG_gidA"/>
    <property type="match status" value="1"/>
</dbReference>
<evidence type="ECO:0000259" key="8">
    <source>
        <dbReference type="SMART" id="SM01228"/>
    </source>
</evidence>
<evidence type="ECO:0000256" key="3">
    <source>
        <dbReference type="ARBA" id="ARBA00007653"/>
    </source>
</evidence>
<evidence type="ECO:0000256" key="2">
    <source>
        <dbReference type="ARBA" id="ARBA00003717"/>
    </source>
</evidence>
<keyword evidence="7" id="KW-0520">NAD</keyword>
<dbReference type="PANTHER" id="PTHR11806">
    <property type="entry name" value="GLUCOSE INHIBITED DIVISION PROTEIN A"/>
    <property type="match status" value="1"/>
</dbReference>
<dbReference type="InterPro" id="IPR002218">
    <property type="entry name" value="MnmG-rel"/>
</dbReference>
<dbReference type="InterPro" id="IPR026904">
    <property type="entry name" value="MnmG_C"/>
</dbReference>
<dbReference type="InterPro" id="IPR047001">
    <property type="entry name" value="MnmG_C_subdom"/>
</dbReference>
<dbReference type="Pfam" id="PF01134">
    <property type="entry name" value="GIDA"/>
    <property type="match status" value="1"/>
</dbReference>
<feature type="binding site" evidence="7">
    <location>
        <begin position="10"/>
        <end position="15"/>
    </location>
    <ligand>
        <name>FAD</name>
        <dbReference type="ChEBI" id="CHEBI:57692"/>
    </ligand>
</feature>
<dbReference type="InterPro" id="IPR040131">
    <property type="entry name" value="MnmG_N"/>
</dbReference>
<accession>A0ABS6AEP6</accession>